<feature type="signal peptide" evidence="3">
    <location>
        <begin position="1"/>
        <end position="22"/>
    </location>
</feature>
<evidence type="ECO:0000256" key="3">
    <source>
        <dbReference type="SAM" id="SignalP"/>
    </source>
</evidence>
<protein>
    <submittedName>
        <fullName evidence="6">Aryl-alcohol oxidase</fullName>
    </submittedName>
</protein>
<sequence length="714" mass="77914">MRKISAALIGLFVSIAIEPVIGADPPACPSTTNSQYVGAGAGGGPLAARLALNGYKVLLLEAGPDSYQNNVTIPFYFGRTTEDEKLALDYEVDHYTSPNNVTAWYPRSQGIGGSTIHNALIHMRAQNWDFDNIADITGDSSWKSSSMQKYLTRLEKNLYVPKQAGESLGYGYDGWLSTNSGPLNLINDPKYADEQIGTIMSTLMSSVPAVGGSDWNNLTSDGVAGSAMLTFTRDQYGNRSSTRDHLVDVRTRLPDKLTIQTETMATRILICKSSDGSLQAYGVEAASGPYLLPVARQFSGKRTLDLKTYTAKYELSGIGPSQQLSKFGISTLVDLPGQVGENVQDRMEATLVWKLNHTHTIFSLGCLFGDDPKTDPCLADWIATNHTNVYSLGAALWGEKFKSNSSLSHLDVLSIWGPGAFTHYYRGFGRDYGLNSPDSINNAFLKAYARSKGWVRLTGSDPQDKLEINKNYLGSPESIEDLTIIRDSIQKSRRYIASTPQINRWIVQETWPGSQYQTDEQLWEFLRANVFGHHLCCSAKIGADNDSMAVLDSQFQLRGVKNLRVVDASAFPVIPGMFITTPIYTISEKAADLILGTAKANGWGTGSAAVTSNSNSGVGVKVGVDTGIEEERGCFDTGSDLLVACLSQMKLQFQIRPGGLKFDPLIWDDALQICILATAGGQRRSWKDWAMARQDTSITFEFTEAMAGPHTSSS</sequence>
<evidence type="ECO:0000259" key="5">
    <source>
        <dbReference type="Pfam" id="PF05199"/>
    </source>
</evidence>
<reference evidence="6" key="1">
    <citation type="submission" date="2020-09" db="EMBL/GenBank/DDBJ databases">
        <title>Comparative genome analyses of four rice-infecting Rhizoctonia solani isolates reveal extensive enrichment of homogalacturonan modification genes.</title>
        <authorList>
            <person name="Lee D.-Y."/>
            <person name="Jeon J."/>
            <person name="Kim K.-T."/>
            <person name="Cheong K."/>
            <person name="Song H."/>
            <person name="Choi G."/>
            <person name="Ko J."/>
            <person name="Opiyo S.O."/>
            <person name="Zuo S."/>
            <person name="Madhav S."/>
            <person name="Lee Y.-H."/>
            <person name="Wang G.-L."/>
        </authorList>
    </citation>
    <scope>NUCLEOTIDE SEQUENCE</scope>
    <source>
        <strain evidence="6">AG1-IA YN-7</strain>
    </source>
</reference>
<evidence type="ECO:0000313" key="6">
    <source>
        <dbReference type="EMBL" id="KAF8681488.1"/>
    </source>
</evidence>
<feature type="domain" description="Glucose-methanol-choline oxidoreductase N-terminal" evidence="4">
    <location>
        <begin position="98"/>
        <end position="291"/>
    </location>
</feature>
<name>A0A8H7HBH3_9AGAM</name>
<gene>
    <name evidence="6" type="ORF">RHS04_02990</name>
</gene>
<dbReference type="SUPFAM" id="SSF54373">
    <property type="entry name" value="FAD-linked reductases, C-terminal domain"/>
    <property type="match status" value="1"/>
</dbReference>
<dbReference type="AlphaFoldDB" id="A0A8H7HBH3"/>
<comment type="cofactor">
    <cofactor evidence="1">
        <name>FAD</name>
        <dbReference type="ChEBI" id="CHEBI:57692"/>
    </cofactor>
</comment>
<organism evidence="6 7">
    <name type="scientific">Rhizoctonia solani</name>
    <dbReference type="NCBI Taxonomy" id="456999"/>
    <lineage>
        <taxon>Eukaryota</taxon>
        <taxon>Fungi</taxon>
        <taxon>Dikarya</taxon>
        <taxon>Basidiomycota</taxon>
        <taxon>Agaricomycotina</taxon>
        <taxon>Agaricomycetes</taxon>
        <taxon>Cantharellales</taxon>
        <taxon>Ceratobasidiaceae</taxon>
        <taxon>Rhizoctonia</taxon>
    </lineage>
</organism>
<proteinExistence type="inferred from homology"/>
<feature type="chain" id="PRO_5034271187" evidence="3">
    <location>
        <begin position="23"/>
        <end position="714"/>
    </location>
</feature>
<keyword evidence="3" id="KW-0732">Signal</keyword>
<dbReference type="Proteomes" id="UP000650582">
    <property type="component" value="Unassembled WGS sequence"/>
</dbReference>
<evidence type="ECO:0000256" key="2">
    <source>
        <dbReference type="ARBA" id="ARBA00010790"/>
    </source>
</evidence>
<evidence type="ECO:0000259" key="4">
    <source>
        <dbReference type="Pfam" id="PF00732"/>
    </source>
</evidence>
<evidence type="ECO:0000313" key="7">
    <source>
        <dbReference type="Proteomes" id="UP000650582"/>
    </source>
</evidence>
<feature type="domain" description="Glucose-methanol-choline oxidoreductase C-terminal" evidence="5">
    <location>
        <begin position="450"/>
        <end position="586"/>
    </location>
</feature>
<dbReference type="Pfam" id="PF00732">
    <property type="entry name" value="GMC_oxred_N"/>
    <property type="match status" value="1"/>
</dbReference>
<comment type="similarity">
    <text evidence="2">Belongs to the GMC oxidoreductase family.</text>
</comment>
<dbReference type="Gene3D" id="3.30.560.10">
    <property type="entry name" value="Glucose Oxidase, domain 3"/>
    <property type="match status" value="2"/>
</dbReference>
<dbReference type="GO" id="GO:0016614">
    <property type="term" value="F:oxidoreductase activity, acting on CH-OH group of donors"/>
    <property type="evidence" value="ECO:0007669"/>
    <property type="project" value="InterPro"/>
</dbReference>
<dbReference type="InterPro" id="IPR012132">
    <property type="entry name" value="GMC_OxRdtase"/>
</dbReference>
<evidence type="ECO:0000256" key="1">
    <source>
        <dbReference type="ARBA" id="ARBA00001974"/>
    </source>
</evidence>
<dbReference type="PANTHER" id="PTHR11552">
    <property type="entry name" value="GLUCOSE-METHANOL-CHOLINE GMC OXIDOREDUCTASE"/>
    <property type="match status" value="1"/>
</dbReference>
<comment type="caution">
    <text evidence="6">The sequence shown here is derived from an EMBL/GenBank/DDBJ whole genome shotgun (WGS) entry which is preliminary data.</text>
</comment>
<dbReference type="EMBL" id="JACYCC010000036">
    <property type="protein sequence ID" value="KAF8681488.1"/>
    <property type="molecule type" value="Genomic_DNA"/>
</dbReference>
<dbReference type="InterPro" id="IPR036188">
    <property type="entry name" value="FAD/NAD-bd_sf"/>
</dbReference>
<dbReference type="SUPFAM" id="SSF51905">
    <property type="entry name" value="FAD/NAD(P)-binding domain"/>
    <property type="match status" value="1"/>
</dbReference>
<accession>A0A8H7HBH3</accession>
<dbReference type="Pfam" id="PF05199">
    <property type="entry name" value="GMC_oxred_C"/>
    <property type="match status" value="1"/>
</dbReference>
<dbReference type="InterPro" id="IPR007867">
    <property type="entry name" value="GMC_OxRtase_C"/>
</dbReference>
<dbReference type="GO" id="GO:0050660">
    <property type="term" value="F:flavin adenine dinucleotide binding"/>
    <property type="evidence" value="ECO:0007669"/>
    <property type="project" value="InterPro"/>
</dbReference>
<dbReference type="PANTHER" id="PTHR11552:SF100">
    <property type="entry name" value="DEHYDROGENASE, PUTATIVE (AFU_ORTHOLOGUE AFUA_5G00630)-RELATED"/>
    <property type="match status" value="1"/>
</dbReference>
<dbReference type="InterPro" id="IPR000172">
    <property type="entry name" value="GMC_OxRdtase_N"/>
</dbReference>
<dbReference type="Gene3D" id="3.50.50.60">
    <property type="entry name" value="FAD/NAD(P)-binding domain"/>
    <property type="match status" value="2"/>
</dbReference>